<name>A0AA87ZNI2_FICCA</name>
<dbReference type="EMBL" id="BTGU01008316">
    <property type="protein sequence ID" value="GMN27156.1"/>
    <property type="molecule type" value="Genomic_DNA"/>
</dbReference>
<protein>
    <recommendedName>
        <fullName evidence="4">Terpene synthase metal-binding domain-containing protein</fullName>
    </recommendedName>
</protein>
<evidence type="ECO:0000256" key="2">
    <source>
        <dbReference type="ARBA" id="ARBA00022723"/>
    </source>
</evidence>
<dbReference type="GO" id="GO:0016114">
    <property type="term" value="P:terpenoid biosynthetic process"/>
    <property type="evidence" value="ECO:0007669"/>
    <property type="project" value="InterPro"/>
</dbReference>
<evidence type="ECO:0000313" key="5">
    <source>
        <dbReference type="EMBL" id="GMN27156.1"/>
    </source>
</evidence>
<comment type="caution">
    <text evidence="5">The sequence shown here is derived from an EMBL/GenBank/DDBJ whole genome shotgun (WGS) entry which is preliminary data.</text>
</comment>
<evidence type="ECO:0000256" key="1">
    <source>
        <dbReference type="ARBA" id="ARBA00001946"/>
    </source>
</evidence>
<proteinExistence type="predicted"/>
<keyword evidence="6" id="KW-1185">Reference proteome</keyword>
<gene>
    <name evidence="5" type="ORF">TIFTF001_050455</name>
</gene>
<dbReference type="Pfam" id="PF03936">
    <property type="entry name" value="Terpene_synth_C"/>
    <property type="match status" value="1"/>
</dbReference>
<accession>A0AA87ZNI2</accession>
<feature type="domain" description="Terpene synthase metal-binding" evidence="4">
    <location>
        <begin position="1"/>
        <end position="193"/>
    </location>
</feature>
<dbReference type="Proteomes" id="UP001187192">
    <property type="component" value="Unassembled WGS sequence"/>
</dbReference>
<dbReference type="PANTHER" id="PTHR31225">
    <property type="entry name" value="OS04G0344100 PROTEIN-RELATED"/>
    <property type="match status" value="1"/>
</dbReference>
<dbReference type="PANTHER" id="PTHR31225:SF221">
    <property type="entry name" value="(-)-GERMACRENE D SYNTHASE"/>
    <property type="match status" value="1"/>
</dbReference>
<dbReference type="AlphaFoldDB" id="A0AA87ZNI2"/>
<dbReference type="SFLD" id="SFLDS00005">
    <property type="entry name" value="Isoprenoid_Synthase_Type_I"/>
    <property type="match status" value="1"/>
</dbReference>
<dbReference type="InterPro" id="IPR050148">
    <property type="entry name" value="Terpene_synthase-like"/>
</dbReference>
<evidence type="ECO:0000313" key="6">
    <source>
        <dbReference type="Proteomes" id="UP001187192"/>
    </source>
</evidence>
<dbReference type="GO" id="GO:0000287">
    <property type="term" value="F:magnesium ion binding"/>
    <property type="evidence" value="ECO:0007669"/>
    <property type="project" value="InterPro"/>
</dbReference>
<dbReference type="SUPFAM" id="SSF48576">
    <property type="entry name" value="Terpenoid synthases"/>
    <property type="match status" value="1"/>
</dbReference>
<dbReference type="InterPro" id="IPR005630">
    <property type="entry name" value="Terpene_synthase_metal-bd"/>
</dbReference>
<dbReference type="GO" id="GO:0010333">
    <property type="term" value="F:terpene synthase activity"/>
    <property type="evidence" value="ECO:0007669"/>
    <property type="project" value="InterPro"/>
</dbReference>
<comment type="cofactor">
    <cofactor evidence="1">
        <name>Mg(2+)</name>
        <dbReference type="ChEBI" id="CHEBI:18420"/>
    </cofactor>
</comment>
<evidence type="ECO:0000259" key="4">
    <source>
        <dbReference type="Pfam" id="PF03936"/>
    </source>
</evidence>
<reference evidence="5" key="1">
    <citation type="submission" date="2023-07" db="EMBL/GenBank/DDBJ databases">
        <title>draft genome sequence of fig (Ficus carica).</title>
        <authorList>
            <person name="Takahashi T."/>
            <person name="Nishimura K."/>
        </authorList>
    </citation>
    <scope>NUCLEOTIDE SEQUENCE</scope>
</reference>
<evidence type="ECO:0000256" key="3">
    <source>
        <dbReference type="ARBA" id="ARBA00023239"/>
    </source>
</evidence>
<sequence>MASVIDDTYDSYGTFEELQLFTEAVERWDINFKEQLPEYMQLIYQTLLKVYQEIEEDMEDEKKIPSSLCKRSVRAYFEEVRWLEQGYTPFLEEYLEVALVSTGYFTLSTTSFVGIMEDNIITKDVFEWVFNRPKIVRASQIICRFMDDIVSHRFEQERGHTASSVVCYRKQYGVSEEDAYDDLNKKVIEAWKDINEEFLVNPMVVPKPVLVRVLNLSRVMDLLYKDGDGYTQVGKVTKDAVGALLIDSIPI</sequence>
<dbReference type="InterPro" id="IPR008949">
    <property type="entry name" value="Isoprenoid_synthase_dom_sf"/>
</dbReference>
<dbReference type="SFLD" id="SFLDG01019">
    <property type="entry name" value="Terpene_Cyclase_Like_1_C_Termi"/>
    <property type="match status" value="1"/>
</dbReference>
<dbReference type="Gene3D" id="1.10.600.10">
    <property type="entry name" value="Farnesyl Diphosphate Synthase"/>
    <property type="match status" value="1"/>
</dbReference>
<keyword evidence="3" id="KW-0456">Lyase</keyword>
<keyword evidence="2" id="KW-0479">Metal-binding</keyword>
<dbReference type="InterPro" id="IPR034741">
    <property type="entry name" value="Terpene_cyclase-like_1_C"/>
</dbReference>
<organism evidence="5 6">
    <name type="scientific">Ficus carica</name>
    <name type="common">Common fig</name>
    <dbReference type="NCBI Taxonomy" id="3494"/>
    <lineage>
        <taxon>Eukaryota</taxon>
        <taxon>Viridiplantae</taxon>
        <taxon>Streptophyta</taxon>
        <taxon>Embryophyta</taxon>
        <taxon>Tracheophyta</taxon>
        <taxon>Spermatophyta</taxon>
        <taxon>Magnoliopsida</taxon>
        <taxon>eudicotyledons</taxon>
        <taxon>Gunneridae</taxon>
        <taxon>Pentapetalae</taxon>
        <taxon>rosids</taxon>
        <taxon>fabids</taxon>
        <taxon>Rosales</taxon>
        <taxon>Moraceae</taxon>
        <taxon>Ficeae</taxon>
        <taxon>Ficus</taxon>
    </lineage>
</organism>